<dbReference type="Proteomes" id="UP000678393">
    <property type="component" value="Unassembled WGS sequence"/>
</dbReference>
<reference evidence="2" key="1">
    <citation type="submission" date="2021-04" db="EMBL/GenBank/DDBJ databases">
        <authorList>
            <consortium name="Molecular Ecology Group"/>
        </authorList>
    </citation>
    <scope>NUCLEOTIDE SEQUENCE</scope>
</reference>
<feature type="non-terminal residue" evidence="2">
    <location>
        <position position="1"/>
    </location>
</feature>
<dbReference type="SUPFAM" id="SSF56112">
    <property type="entry name" value="Protein kinase-like (PK-like)"/>
    <property type="match status" value="1"/>
</dbReference>
<organism evidence="2 3">
    <name type="scientific">Candidula unifasciata</name>
    <dbReference type="NCBI Taxonomy" id="100452"/>
    <lineage>
        <taxon>Eukaryota</taxon>
        <taxon>Metazoa</taxon>
        <taxon>Spiralia</taxon>
        <taxon>Lophotrochozoa</taxon>
        <taxon>Mollusca</taxon>
        <taxon>Gastropoda</taxon>
        <taxon>Heterobranchia</taxon>
        <taxon>Euthyneura</taxon>
        <taxon>Panpulmonata</taxon>
        <taxon>Eupulmonata</taxon>
        <taxon>Stylommatophora</taxon>
        <taxon>Helicina</taxon>
        <taxon>Helicoidea</taxon>
        <taxon>Geomitridae</taxon>
        <taxon>Candidula</taxon>
    </lineage>
</organism>
<comment type="caution">
    <text evidence="2">The sequence shown here is derived from an EMBL/GenBank/DDBJ whole genome shotgun (WGS) entry which is preliminary data.</text>
</comment>
<proteinExistence type="predicted"/>
<gene>
    <name evidence="2" type="ORF">CUNI_LOCUS17933</name>
</gene>
<evidence type="ECO:0000313" key="2">
    <source>
        <dbReference type="EMBL" id="CAG5132375.1"/>
    </source>
</evidence>
<dbReference type="AlphaFoldDB" id="A0A8S3ZXL9"/>
<dbReference type="InterPro" id="IPR000719">
    <property type="entry name" value="Prot_kinase_dom"/>
</dbReference>
<name>A0A8S3ZXL9_9EUPU</name>
<dbReference type="GO" id="GO:0005524">
    <property type="term" value="F:ATP binding"/>
    <property type="evidence" value="ECO:0007669"/>
    <property type="project" value="InterPro"/>
</dbReference>
<evidence type="ECO:0000313" key="3">
    <source>
        <dbReference type="Proteomes" id="UP000678393"/>
    </source>
</evidence>
<dbReference type="InterPro" id="IPR011009">
    <property type="entry name" value="Kinase-like_dom_sf"/>
</dbReference>
<dbReference type="GO" id="GO:0004672">
    <property type="term" value="F:protein kinase activity"/>
    <property type="evidence" value="ECO:0007669"/>
    <property type="project" value="InterPro"/>
</dbReference>
<dbReference type="PROSITE" id="PS50011">
    <property type="entry name" value="PROTEIN_KINASE_DOM"/>
    <property type="match status" value="1"/>
</dbReference>
<keyword evidence="3" id="KW-1185">Reference proteome</keyword>
<dbReference type="EMBL" id="CAJHNH020005322">
    <property type="protein sequence ID" value="CAG5132375.1"/>
    <property type="molecule type" value="Genomic_DNA"/>
</dbReference>
<feature type="domain" description="Protein kinase" evidence="1">
    <location>
        <begin position="1"/>
        <end position="63"/>
    </location>
</feature>
<dbReference type="InterPro" id="IPR001245">
    <property type="entry name" value="Ser-Thr/Tyr_kinase_cat_dom"/>
</dbReference>
<evidence type="ECO:0000259" key="1">
    <source>
        <dbReference type="PROSITE" id="PS50011"/>
    </source>
</evidence>
<dbReference type="Gene3D" id="1.10.510.10">
    <property type="entry name" value="Transferase(Phosphotransferase) domain 1"/>
    <property type="match status" value="1"/>
</dbReference>
<feature type="non-terminal residue" evidence="2">
    <location>
        <position position="63"/>
    </location>
</feature>
<protein>
    <recommendedName>
        <fullName evidence="1">Protein kinase domain-containing protein</fullName>
    </recommendedName>
</protein>
<sequence>QRQMSACPARLRWTAPELLTHPRSKEGEGSVITPACDVYSFGLVMWEMVMCKDPFDEVVLETE</sequence>
<dbReference type="Pfam" id="PF07714">
    <property type="entry name" value="PK_Tyr_Ser-Thr"/>
    <property type="match status" value="1"/>
</dbReference>
<dbReference type="OrthoDB" id="4062651at2759"/>
<accession>A0A8S3ZXL9</accession>